<feature type="domain" description="RED-like N-terminal" evidence="7">
    <location>
        <begin position="67"/>
        <end position="285"/>
    </location>
</feature>
<evidence type="ECO:0000256" key="5">
    <source>
        <dbReference type="SAM" id="MobiDB-lite"/>
    </source>
</evidence>
<feature type="region of interest" description="Disordered" evidence="5">
    <location>
        <begin position="314"/>
        <end position="503"/>
    </location>
</feature>
<dbReference type="GO" id="GO:0005634">
    <property type="term" value="C:nucleus"/>
    <property type="evidence" value="ECO:0007669"/>
    <property type="project" value="UniProtKB-SubCell"/>
</dbReference>
<dbReference type="Proteomes" id="UP001432027">
    <property type="component" value="Unassembled WGS sequence"/>
</dbReference>
<evidence type="ECO:0000313" key="8">
    <source>
        <dbReference type="EMBL" id="GMS87957.1"/>
    </source>
</evidence>
<accession>A0AAV5SXA1</accession>
<comment type="similarity">
    <text evidence="2">Belongs to the RED family.</text>
</comment>
<feature type="compositionally biased region" description="Basic and acidic residues" evidence="5">
    <location>
        <begin position="185"/>
        <end position="197"/>
    </location>
</feature>
<dbReference type="InterPro" id="IPR039896">
    <property type="entry name" value="Red-like"/>
</dbReference>
<keyword evidence="9" id="KW-1185">Reference proteome</keyword>
<reference evidence="8" key="1">
    <citation type="submission" date="2023-10" db="EMBL/GenBank/DDBJ databases">
        <title>Genome assembly of Pristionchus species.</title>
        <authorList>
            <person name="Yoshida K."/>
            <person name="Sommer R.J."/>
        </authorList>
    </citation>
    <scope>NUCLEOTIDE SEQUENCE</scope>
    <source>
        <strain evidence="8">RS0144</strain>
    </source>
</reference>
<dbReference type="Pfam" id="PF07808">
    <property type="entry name" value="RED_N"/>
    <property type="match status" value="1"/>
</dbReference>
<sequence>NLRNEDFRKLLTQKRTEAPKTAGEQGEKPKPTKNAAFSHKQANKQQYKKKGGHGHKHKKEQKKKEEGEEAEEEEDDEERLKEIMKNYRDRAAERRTKGDEPEMDPQLAAAYRAVPGDRRAVFDQATKRQQAIDESKYLGGDMEHTHLVKGLDYSLLHKVRAEITKTRHDGPIDEDEELEAATRAVKSDKKPEEEKQPESLLARNVQRILFKNEIPHRNELFGKGRMAYVVELDDESSDVPTTLLRSLHDCPVTDSNATVNANNMLIGKLTQVLSYLRTDTKKGKGRQARDDFVTEEDRNKAAVASIYDDAGEYVPRREKEERREKEGEKREKRDYFGEARKDKRDDRQRDERDKRKDTRAAEEKERDKRRADEKDREELCKRFDEQKRLDEKLAKRKRDTEGYDECYPGGLEMGGFGDSDDEEEEGPASKKGRSAWGDDDKEKFSKASRNTEVKAAYQFGVKKGDGRKSGKQQDKKLDQDLDKINKLMEKRKTEGKEAPKIRY</sequence>
<dbReference type="PANTHER" id="PTHR12765">
    <property type="entry name" value="RED PROTEIN IK FACTOR CYTOKINE IK"/>
    <property type="match status" value="1"/>
</dbReference>
<evidence type="ECO:0000259" key="7">
    <source>
        <dbReference type="Pfam" id="PF07808"/>
    </source>
</evidence>
<feature type="compositionally biased region" description="Basic and acidic residues" evidence="5">
    <location>
        <begin position="1"/>
        <end position="18"/>
    </location>
</feature>
<feature type="compositionally biased region" description="Basic residues" evidence="5">
    <location>
        <begin position="46"/>
        <end position="61"/>
    </location>
</feature>
<comment type="subcellular location">
    <subcellularLocation>
        <location evidence="1">Nucleus</location>
    </subcellularLocation>
</comment>
<feature type="compositionally biased region" description="Acidic residues" evidence="5">
    <location>
        <begin position="67"/>
        <end position="77"/>
    </location>
</feature>
<evidence type="ECO:0000259" key="6">
    <source>
        <dbReference type="Pfam" id="PF07807"/>
    </source>
</evidence>
<comment type="caution">
    <text evidence="8">The sequence shown here is derived from an EMBL/GenBank/DDBJ whole genome shotgun (WGS) entry which is preliminary data.</text>
</comment>
<feature type="compositionally biased region" description="Basic and acidic residues" evidence="5">
    <location>
        <begin position="78"/>
        <end position="100"/>
    </location>
</feature>
<feature type="region of interest" description="Disordered" evidence="5">
    <location>
        <begin position="169"/>
        <end position="199"/>
    </location>
</feature>
<evidence type="ECO:0000313" key="9">
    <source>
        <dbReference type="Proteomes" id="UP001432027"/>
    </source>
</evidence>
<evidence type="ECO:0000256" key="3">
    <source>
        <dbReference type="ARBA" id="ARBA00022737"/>
    </source>
</evidence>
<organism evidence="8 9">
    <name type="scientific">Pristionchus entomophagus</name>
    <dbReference type="NCBI Taxonomy" id="358040"/>
    <lineage>
        <taxon>Eukaryota</taxon>
        <taxon>Metazoa</taxon>
        <taxon>Ecdysozoa</taxon>
        <taxon>Nematoda</taxon>
        <taxon>Chromadorea</taxon>
        <taxon>Rhabditida</taxon>
        <taxon>Rhabditina</taxon>
        <taxon>Diplogasteromorpha</taxon>
        <taxon>Diplogasteroidea</taxon>
        <taxon>Neodiplogasteridae</taxon>
        <taxon>Pristionchus</taxon>
    </lineage>
</organism>
<evidence type="ECO:0000256" key="2">
    <source>
        <dbReference type="ARBA" id="ARBA00006660"/>
    </source>
</evidence>
<dbReference type="InterPro" id="IPR012492">
    <property type="entry name" value="RED_C"/>
</dbReference>
<name>A0AAV5SXA1_9BILA</name>
<feature type="region of interest" description="Disordered" evidence="5">
    <location>
        <begin position="1"/>
        <end position="105"/>
    </location>
</feature>
<keyword evidence="4" id="KW-0539">Nucleus</keyword>
<proteinExistence type="inferred from homology"/>
<dbReference type="InterPro" id="IPR012916">
    <property type="entry name" value="RED_N"/>
</dbReference>
<evidence type="ECO:0000256" key="1">
    <source>
        <dbReference type="ARBA" id="ARBA00004123"/>
    </source>
</evidence>
<protein>
    <submittedName>
        <fullName evidence="8">Uncharacterized protein</fullName>
    </submittedName>
</protein>
<feature type="domain" description="Protein RED C-terminal" evidence="6">
    <location>
        <begin position="403"/>
        <end position="498"/>
    </location>
</feature>
<dbReference type="AlphaFoldDB" id="A0AAV5SXA1"/>
<feature type="compositionally biased region" description="Basic and acidic residues" evidence="5">
    <location>
        <begin position="462"/>
        <end position="503"/>
    </location>
</feature>
<gene>
    <name evidence="8" type="ORF">PENTCL1PPCAC_10132</name>
</gene>
<keyword evidence="3" id="KW-0677">Repeat</keyword>
<evidence type="ECO:0000256" key="4">
    <source>
        <dbReference type="ARBA" id="ARBA00023242"/>
    </source>
</evidence>
<feature type="non-terminal residue" evidence="8">
    <location>
        <position position="1"/>
    </location>
</feature>
<feature type="compositionally biased region" description="Basic and acidic residues" evidence="5">
    <location>
        <begin position="436"/>
        <end position="452"/>
    </location>
</feature>
<feature type="compositionally biased region" description="Basic and acidic residues" evidence="5">
    <location>
        <begin position="314"/>
        <end position="401"/>
    </location>
</feature>
<dbReference type="EMBL" id="BTSX01000003">
    <property type="protein sequence ID" value="GMS87957.1"/>
    <property type="molecule type" value="Genomic_DNA"/>
</dbReference>
<dbReference type="Pfam" id="PF07807">
    <property type="entry name" value="RED_C"/>
    <property type="match status" value="1"/>
</dbReference>